<accession>A0A7R9WG47</accession>
<dbReference type="GO" id="GO:0006913">
    <property type="term" value="P:nucleocytoplasmic transport"/>
    <property type="evidence" value="ECO:0007669"/>
    <property type="project" value="TreeGrafter"/>
</dbReference>
<reference evidence="2" key="1">
    <citation type="submission" date="2021-01" db="EMBL/GenBank/DDBJ databases">
        <authorList>
            <person name="Corre E."/>
            <person name="Pelletier E."/>
            <person name="Niang G."/>
            <person name="Scheremetjew M."/>
            <person name="Finn R."/>
            <person name="Kale V."/>
            <person name="Holt S."/>
            <person name="Cochrane G."/>
            <person name="Meng A."/>
            <person name="Brown T."/>
            <person name="Cohen L."/>
        </authorList>
    </citation>
    <scope>NUCLEOTIDE SEQUENCE</scope>
    <source>
        <strain evidence="2">CCMP147</strain>
    </source>
</reference>
<dbReference type="GO" id="GO:0005096">
    <property type="term" value="F:GTPase activator activity"/>
    <property type="evidence" value="ECO:0007669"/>
    <property type="project" value="InterPro"/>
</dbReference>
<dbReference type="PANTHER" id="PTHR24113:SF15">
    <property type="entry name" value="NACHT DOMAIN-CONTAINING PROTEIN"/>
    <property type="match status" value="1"/>
</dbReference>
<dbReference type="InterPro" id="IPR032675">
    <property type="entry name" value="LRR_dom_sf"/>
</dbReference>
<dbReference type="GO" id="GO:0031267">
    <property type="term" value="F:small GTPase binding"/>
    <property type="evidence" value="ECO:0007669"/>
    <property type="project" value="TreeGrafter"/>
</dbReference>
<dbReference type="InterPro" id="IPR027038">
    <property type="entry name" value="RanGap"/>
</dbReference>
<proteinExistence type="predicted"/>
<name>A0A7R9WG47_9STRA</name>
<dbReference type="EMBL" id="HBED01040488">
    <property type="protein sequence ID" value="CAD8321948.1"/>
    <property type="molecule type" value="Transcribed_RNA"/>
</dbReference>
<dbReference type="Gene3D" id="3.80.10.10">
    <property type="entry name" value="Ribonuclease Inhibitor"/>
    <property type="match status" value="2"/>
</dbReference>
<dbReference type="GO" id="GO:0005829">
    <property type="term" value="C:cytosol"/>
    <property type="evidence" value="ECO:0007669"/>
    <property type="project" value="TreeGrafter"/>
</dbReference>
<feature type="compositionally biased region" description="Basic and acidic residues" evidence="1">
    <location>
        <begin position="36"/>
        <end position="50"/>
    </location>
</feature>
<dbReference type="AlphaFoldDB" id="A0A7R9WG47"/>
<dbReference type="SUPFAM" id="SSF52047">
    <property type="entry name" value="RNI-like"/>
    <property type="match status" value="1"/>
</dbReference>
<organism evidence="2">
    <name type="scientific">Pseudictyota dubia</name>
    <dbReference type="NCBI Taxonomy" id="2749911"/>
    <lineage>
        <taxon>Eukaryota</taxon>
        <taxon>Sar</taxon>
        <taxon>Stramenopiles</taxon>
        <taxon>Ochrophyta</taxon>
        <taxon>Bacillariophyta</taxon>
        <taxon>Mediophyceae</taxon>
        <taxon>Biddulphiophycidae</taxon>
        <taxon>Eupodiscales</taxon>
        <taxon>Odontellaceae</taxon>
        <taxon>Pseudictyota</taxon>
    </lineage>
</organism>
<dbReference type="GO" id="GO:0048471">
    <property type="term" value="C:perinuclear region of cytoplasm"/>
    <property type="evidence" value="ECO:0007669"/>
    <property type="project" value="TreeGrafter"/>
</dbReference>
<sequence length="317" mass="35639">MQPCQRLRRGRERERSSSYVGLLMLMAVPYSHLSDALEKRRSQRRTDPKRHVWIFRSEKPTTMTSADPDPLGRVESWLGENDSTLTEIDLSGRNLGDDEAERMAESLRRTDASVKKVDLSFNVIRNDGARAVARSMMRRNSSVECVDLSSNAIRDDGARAWAAVLRESSSSLEELRLDFNEIGDAGARTFGDALASNSSLRRLDLRWNRITDEGARAFANGLRSNFTLSEFKLDKRIDGGIADAIEKLLERNRRLRALTEAWTDPNVATSSCSPVFLDKAGELGGLRDKEPVGLSVVYKLVQMQPNICNVRYRNESA</sequence>
<protein>
    <submittedName>
        <fullName evidence="2">Uncharacterized protein</fullName>
    </submittedName>
</protein>
<dbReference type="SMART" id="SM00368">
    <property type="entry name" value="LRR_RI"/>
    <property type="match status" value="4"/>
</dbReference>
<feature type="region of interest" description="Disordered" evidence="1">
    <location>
        <begin position="36"/>
        <end position="72"/>
    </location>
</feature>
<dbReference type="GO" id="GO:0005634">
    <property type="term" value="C:nucleus"/>
    <property type="evidence" value="ECO:0007669"/>
    <property type="project" value="TreeGrafter"/>
</dbReference>
<evidence type="ECO:0000256" key="1">
    <source>
        <dbReference type="SAM" id="MobiDB-lite"/>
    </source>
</evidence>
<dbReference type="PANTHER" id="PTHR24113">
    <property type="entry name" value="RAN GTPASE-ACTIVATING PROTEIN 1"/>
    <property type="match status" value="1"/>
</dbReference>
<gene>
    <name evidence="2" type="ORF">TDUB1175_LOCUS20364</name>
</gene>
<dbReference type="InterPro" id="IPR001611">
    <property type="entry name" value="Leu-rich_rpt"/>
</dbReference>
<evidence type="ECO:0000313" key="2">
    <source>
        <dbReference type="EMBL" id="CAD8321948.1"/>
    </source>
</evidence>
<dbReference type="Pfam" id="PF13516">
    <property type="entry name" value="LRR_6"/>
    <property type="match status" value="4"/>
</dbReference>